<evidence type="ECO:0000313" key="2">
    <source>
        <dbReference type="EMBL" id="ACF61499.1"/>
    </source>
</evidence>
<sequence>MWDGGFALSAGRHPAKCNTHHTFSLYTTTSLFVSATLFPLYAAIDLTLSRR</sequence>
<accession>A0A0H3BN31</accession>
<dbReference type="Proteomes" id="UP000008824">
    <property type="component" value="Chromosome"/>
</dbReference>
<keyword evidence="1" id="KW-0472">Membrane</keyword>
<feature type="transmembrane region" description="Helical" evidence="1">
    <location>
        <begin position="23"/>
        <end position="44"/>
    </location>
</feature>
<keyword evidence="1" id="KW-1133">Transmembrane helix</keyword>
<proteinExistence type="predicted"/>
<protein>
    <submittedName>
        <fullName evidence="2">Uncharacterized protein</fullName>
    </submittedName>
</protein>
<organism evidence="2 3">
    <name type="scientific">Salmonella newport (strain SL254)</name>
    <dbReference type="NCBI Taxonomy" id="423368"/>
    <lineage>
        <taxon>Bacteria</taxon>
        <taxon>Pseudomonadati</taxon>
        <taxon>Pseudomonadota</taxon>
        <taxon>Gammaproteobacteria</taxon>
        <taxon>Enterobacterales</taxon>
        <taxon>Enterobacteriaceae</taxon>
        <taxon>Salmonella</taxon>
    </lineage>
</organism>
<dbReference type="HOGENOM" id="CLU_3103549_0_0_6"/>
<dbReference type="AlphaFoldDB" id="A0A0H3BN31"/>
<dbReference type="EMBL" id="CP001113">
    <property type="protein sequence ID" value="ACF61499.1"/>
    <property type="molecule type" value="Genomic_DNA"/>
</dbReference>
<gene>
    <name evidence="2" type="ordered locus">SNSL254_A4785</name>
</gene>
<dbReference type="KEGG" id="see:SNSL254_A4785"/>
<keyword evidence="1" id="KW-0812">Transmembrane</keyword>
<name>A0A0H3BN31_SALNS</name>
<reference evidence="2 3" key="1">
    <citation type="journal article" date="2011" name="J. Bacteriol.">
        <title>Comparative genomics of 28 Salmonella enterica isolates: evidence for CRISPR-mediated adaptive sublineage evolution.</title>
        <authorList>
            <person name="Fricke W.F."/>
            <person name="Mammel M.K."/>
            <person name="McDermott P.F."/>
            <person name="Tartera C."/>
            <person name="White D.G."/>
            <person name="Leclerc J.E."/>
            <person name="Ravel J."/>
            <person name="Cebula T.A."/>
        </authorList>
    </citation>
    <scope>NUCLEOTIDE SEQUENCE [LARGE SCALE GENOMIC DNA]</scope>
    <source>
        <strain evidence="2 3">SL254</strain>
    </source>
</reference>
<evidence type="ECO:0000256" key="1">
    <source>
        <dbReference type="SAM" id="Phobius"/>
    </source>
</evidence>
<evidence type="ECO:0000313" key="3">
    <source>
        <dbReference type="Proteomes" id="UP000008824"/>
    </source>
</evidence>